<dbReference type="AlphaFoldDB" id="A0A1J1J867"/>
<accession>A0A1J1J867</accession>
<evidence type="ECO:0000313" key="2">
    <source>
        <dbReference type="Proteomes" id="UP000183832"/>
    </source>
</evidence>
<reference evidence="1 2" key="1">
    <citation type="submission" date="2015-04" db="EMBL/GenBank/DDBJ databases">
        <authorList>
            <person name="Syromyatnikov M.Y."/>
            <person name="Popov V.N."/>
        </authorList>
    </citation>
    <scope>NUCLEOTIDE SEQUENCE [LARGE SCALE GENOMIC DNA]</scope>
</reference>
<organism evidence="1 2">
    <name type="scientific">Clunio marinus</name>
    <dbReference type="NCBI Taxonomy" id="568069"/>
    <lineage>
        <taxon>Eukaryota</taxon>
        <taxon>Metazoa</taxon>
        <taxon>Ecdysozoa</taxon>
        <taxon>Arthropoda</taxon>
        <taxon>Hexapoda</taxon>
        <taxon>Insecta</taxon>
        <taxon>Pterygota</taxon>
        <taxon>Neoptera</taxon>
        <taxon>Endopterygota</taxon>
        <taxon>Diptera</taxon>
        <taxon>Nematocera</taxon>
        <taxon>Chironomoidea</taxon>
        <taxon>Chironomidae</taxon>
        <taxon>Clunio</taxon>
    </lineage>
</organism>
<keyword evidence="2" id="KW-1185">Reference proteome</keyword>
<gene>
    <name evidence="1" type="ORF">CLUMA_CG020629</name>
</gene>
<name>A0A1J1J867_9DIPT</name>
<sequence length="108" mass="12525">MKTLGFLLHKLMLFCYSPLNHKDLKRILNDVLWMTKNKRRHNTKSLNEALEIIKLVIGQKFSLGFSCSGTFGNIRQKSWLGHVMLCSSSAFTICKVNFKSWKWQANCT</sequence>
<evidence type="ECO:0000313" key="1">
    <source>
        <dbReference type="EMBL" id="CRL07670.1"/>
    </source>
</evidence>
<dbReference type="Proteomes" id="UP000183832">
    <property type="component" value="Unassembled WGS sequence"/>
</dbReference>
<protein>
    <submittedName>
        <fullName evidence="1">CLUMA_CG020629, isoform A</fullName>
    </submittedName>
</protein>
<dbReference type="EMBL" id="CVRI01000073">
    <property type="protein sequence ID" value="CRL07670.1"/>
    <property type="molecule type" value="Genomic_DNA"/>
</dbReference>
<proteinExistence type="predicted"/>